<protein>
    <recommendedName>
        <fullName evidence="3">N-acetyltransferase domain-containing protein</fullName>
    </recommendedName>
</protein>
<evidence type="ECO:0000256" key="1">
    <source>
        <dbReference type="ARBA" id="ARBA00022679"/>
    </source>
</evidence>
<evidence type="ECO:0000313" key="4">
    <source>
        <dbReference type="EMBL" id="ALS38641.1"/>
    </source>
</evidence>
<dbReference type="EMBL" id="CP013655">
    <property type="protein sequence ID" value="ALS38641.1"/>
    <property type="molecule type" value="Genomic_DNA"/>
</dbReference>
<evidence type="ECO:0000313" key="5">
    <source>
        <dbReference type="Proteomes" id="UP000067523"/>
    </source>
</evidence>
<keyword evidence="2" id="KW-0012">Acyltransferase</keyword>
<dbReference type="InterPro" id="IPR016181">
    <property type="entry name" value="Acyl_CoA_acyltransferase"/>
</dbReference>
<name>A0A0U2XJ32_9ENTE</name>
<dbReference type="Gene3D" id="3.40.630.30">
    <property type="match status" value="1"/>
</dbReference>
<proteinExistence type="predicted"/>
<dbReference type="InterPro" id="IPR000182">
    <property type="entry name" value="GNAT_dom"/>
</dbReference>
<dbReference type="Pfam" id="PF13673">
    <property type="entry name" value="Acetyltransf_10"/>
    <property type="match status" value="1"/>
</dbReference>
<dbReference type="GO" id="GO:0016747">
    <property type="term" value="F:acyltransferase activity, transferring groups other than amino-acyl groups"/>
    <property type="evidence" value="ECO:0007669"/>
    <property type="project" value="InterPro"/>
</dbReference>
<keyword evidence="5" id="KW-1185">Reference proteome</keyword>
<feature type="domain" description="N-acetyltransferase" evidence="3">
    <location>
        <begin position="2"/>
        <end position="138"/>
    </location>
</feature>
<organism evidence="4 5">
    <name type="scientific">Enterococcus rotai</name>
    <dbReference type="NCBI Taxonomy" id="118060"/>
    <lineage>
        <taxon>Bacteria</taxon>
        <taxon>Bacillati</taxon>
        <taxon>Bacillota</taxon>
        <taxon>Bacilli</taxon>
        <taxon>Lactobacillales</taxon>
        <taxon>Enterococcaceae</taxon>
        <taxon>Enterococcus</taxon>
    </lineage>
</organism>
<dbReference type="AlphaFoldDB" id="A0A0U2XJ32"/>
<accession>A0A0U2XJ32</accession>
<dbReference type="InterPro" id="IPR050680">
    <property type="entry name" value="YpeA/RimI_acetyltransf"/>
</dbReference>
<dbReference type="PANTHER" id="PTHR43420">
    <property type="entry name" value="ACETYLTRANSFERASE"/>
    <property type="match status" value="1"/>
</dbReference>
<dbReference type="KEGG" id="erx:ATZ35_16245"/>
<reference evidence="5" key="1">
    <citation type="submission" date="2015-12" db="EMBL/GenBank/DDBJ databases">
        <authorList>
            <person name="Lauer A."/>
            <person name="Humrighouse B."/>
            <person name="Loparev V."/>
            <person name="Shewmaker P.L."/>
            <person name="Whitney A.M."/>
            <person name="McLaughlin R.W."/>
        </authorList>
    </citation>
    <scope>NUCLEOTIDE SEQUENCE [LARGE SCALE GENOMIC DNA]</scope>
    <source>
        <strain evidence="5">LMG 26678</strain>
    </source>
</reference>
<sequence length="138" mass="15618">MIEFKPLAITENEACLIDLLSENQVEVKKVPVEENRAFSLALYDGNQYIGGITANKWMNATHISLLALSKSYRHQGYGTQLLKKAETFAKQEGATLITINTQDYQAKTFYEKQGYHVFGQLADTPFVGTTKYYLVKQI</sequence>
<dbReference type="SUPFAM" id="SSF55729">
    <property type="entry name" value="Acyl-CoA N-acyltransferases (Nat)"/>
    <property type="match status" value="1"/>
</dbReference>
<keyword evidence="1" id="KW-0808">Transferase</keyword>
<evidence type="ECO:0000256" key="2">
    <source>
        <dbReference type="ARBA" id="ARBA00023315"/>
    </source>
</evidence>
<dbReference type="STRING" id="118060.ATZ35_16245"/>
<evidence type="ECO:0000259" key="3">
    <source>
        <dbReference type="PROSITE" id="PS51186"/>
    </source>
</evidence>
<dbReference type="Proteomes" id="UP000067523">
    <property type="component" value="Chromosome"/>
</dbReference>
<dbReference type="CDD" id="cd04301">
    <property type="entry name" value="NAT_SF"/>
    <property type="match status" value="1"/>
</dbReference>
<dbReference type="RefSeq" id="WP_208928173.1">
    <property type="nucleotide sequence ID" value="NZ_CP013655.1"/>
</dbReference>
<gene>
    <name evidence="4" type="ORF">ATZ35_16245</name>
</gene>
<dbReference type="PROSITE" id="PS51186">
    <property type="entry name" value="GNAT"/>
    <property type="match status" value="1"/>
</dbReference>